<dbReference type="Proteomes" id="UP000007305">
    <property type="component" value="Chromosome 3"/>
</dbReference>
<reference evidence="1" key="2">
    <citation type="submission" date="2019-07" db="EMBL/GenBank/DDBJ databases">
        <authorList>
            <person name="Seetharam A."/>
            <person name="Woodhouse M."/>
            <person name="Cannon E."/>
        </authorList>
    </citation>
    <scope>NUCLEOTIDE SEQUENCE [LARGE SCALE GENOMIC DNA]</scope>
    <source>
        <strain evidence="1">cv. B73</strain>
    </source>
</reference>
<dbReference type="EnsemblPlants" id="Zm00001eb131930_T002">
    <property type="protein sequence ID" value="Zm00001eb131930_P002"/>
    <property type="gene ID" value="Zm00001eb131930"/>
</dbReference>
<dbReference type="AlphaFoldDB" id="A0A804N3I6"/>
<evidence type="ECO:0000313" key="2">
    <source>
        <dbReference type="Proteomes" id="UP000007305"/>
    </source>
</evidence>
<protein>
    <submittedName>
        <fullName evidence="1">Uncharacterized protein</fullName>
    </submittedName>
</protein>
<sequence>MSTNLGGASCFGFGLTQMQPAAVRLRLPPARAADTSSSQSPARLTAVLEQVDQLLSQGNDMAALSLVRSTQGGDGGLRAFGAARQHEAGHFLIAYLLGVLPKGYTITSLDTLMNQGSLNVQAGAAFVDYEFL</sequence>
<reference evidence="1" key="3">
    <citation type="submission" date="2021-05" db="UniProtKB">
        <authorList>
            <consortium name="EnsemblPlants"/>
        </authorList>
    </citation>
    <scope>IDENTIFICATION</scope>
    <source>
        <strain evidence="1">cv. B73</strain>
    </source>
</reference>
<reference evidence="2" key="1">
    <citation type="submission" date="2015-12" db="EMBL/GenBank/DDBJ databases">
        <title>Update maize B73 reference genome by single molecule sequencing technologies.</title>
        <authorList>
            <consortium name="Maize Genome Sequencing Project"/>
            <person name="Ware D."/>
        </authorList>
    </citation>
    <scope>NUCLEOTIDE SEQUENCE [LARGE SCALE GENOMIC DNA]</scope>
    <source>
        <strain evidence="2">cv. B73</strain>
    </source>
</reference>
<proteinExistence type="evidence at protein level"/>
<dbReference type="PANTHER" id="PTHR33471">
    <property type="entry name" value="ATP-DEPENDENT ZINC METALLOPROTEASE-RELATED"/>
    <property type="match status" value="1"/>
</dbReference>
<keyword evidence="2" id="KW-1185">Reference proteome</keyword>
<name>A0A804N3I6_MAIZE</name>
<evidence type="ECO:0007829" key="3">
    <source>
        <dbReference type="PeptideAtlas" id="A0A804N3I6"/>
    </source>
</evidence>
<dbReference type="Gramene" id="Zm00001eb131930_T002">
    <property type="protein sequence ID" value="Zm00001eb131930_P002"/>
    <property type="gene ID" value="Zm00001eb131930"/>
</dbReference>
<keyword evidence="3" id="KW-1267">Proteomics identification</keyword>
<accession>A0A804N3I6</accession>
<dbReference type="PANTHER" id="PTHR33471:SF1">
    <property type="entry name" value="OS01G0382700 PROTEIN"/>
    <property type="match status" value="1"/>
</dbReference>
<evidence type="ECO:0000313" key="1">
    <source>
        <dbReference type="EnsemblPlants" id="Zm00001eb131930_P002"/>
    </source>
</evidence>
<organism evidence="1 2">
    <name type="scientific">Zea mays</name>
    <name type="common">Maize</name>
    <dbReference type="NCBI Taxonomy" id="4577"/>
    <lineage>
        <taxon>Eukaryota</taxon>
        <taxon>Viridiplantae</taxon>
        <taxon>Streptophyta</taxon>
        <taxon>Embryophyta</taxon>
        <taxon>Tracheophyta</taxon>
        <taxon>Spermatophyta</taxon>
        <taxon>Magnoliopsida</taxon>
        <taxon>Liliopsida</taxon>
        <taxon>Poales</taxon>
        <taxon>Poaceae</taxon>
        <taxon>PACMAD clade</taxon>
        <taxon>Panicoideae</taxon>
        <taxon>Andropogonodae</taxon>
        <taxon>Andropogoneae</taxon>
        <taxon>Tripsacinae</taxon>
        <taxon>Zea</taxon>
    </lineage>
</organism>